<organism evidence="1 2">
    <name type="scientific">Streptomyces mashuensis</name>
    <dbReference type="NCBI Taxonomy" id="33904"/>
    <lineage>
        <taxon>Bacteria</taxon>
        <taxon>Bacillati</taxon>
        <taxon>Actinomycetota</taxon>
        <taxon>Actinomycetes</taxon>
        <taxon>Kitasatosporales</taxon>
        <taxon>Streptomycetaceae</taxon>
        <taxon>Streptomyces</taxon>
    </lineage>
</organism>
<accession>A0A919BA39</accession>
<comment type="caution">
    <text evidence="1">The sequence shown here is derived from an EMBL/GenBank/DDBJ whole genome shotgun (WGS) entry which is preliminary data.</text>
</comment>
<name>A0A919BA39_9ACTN</name>
<dbReference type="EMBL" id="BNBD01000020">
    <property type="protein sequence ID" value="GHF70530.1"/>
    <property type="molecule type" value="Genomic_DNA"/>
</dbReference>
<dbReference type="RefSeq" id="WP_190132899.1">
    <property type="nucleotide sequence ID" value="NZ_BNBD01000020.1"/>
</dbReference>
<proteinExistence type="predicted"/>
<keyword evidence="2" id="KW-1185">Reference proteome</keyword>
<protein>
    <submittedName>
        <fullName evidence="1">Uncharacterized protein</fullName>
    </submittedName>
</protein>
<reference evidence="1" key="2">
    <citation type="submission" date="2020-09" db="EMBL/GenBank/DDBJ databases">
        <authorList>
            <person name="Sun Q."/>
            <person name="Ohkuma M."/>
        </authorList>
    </citation>
    <scope>NUCLEOTIDE SEQUENCE</scope>
    <source>
        <strain evidence="1">JCM 4059</strain>
    </source>
</reference>
<evidence type="ECO:0000313" key="2">
    <source>
        <dbReference type="Proteomes" id="UP000638313"/>
    </source>
</evidence>
<dbReference type="AlphaFoldDB" id="A0A919BA39"/>
<reference evidence="1" key="1">
    <citation type="journal article" date="2014" name="Int. J. Syst. Evol. Microbiol.">
        <title>Complete genome sequence of Corynebacterium casei LMG S-19264T (=DSM 44701T), isolated from a smear-ripened cheese.</title>
        <authorList>
            <consortium name="US DOE Joint Genome Institute (JGI-PGF)"/>
            <person name="Walter F."/>
            <person name="Albersmeier A."/>
            <person name="Kalinowski J."/>
            <person name="Ruckert C."/>
        </authorList>
    </citation>
    <scope>NUCLEOTIDE SEQUENCE</scope>
    <source>
        <strain evidence="1">JCM 4059</strain>
    </source>
</reference>
<gene>
    <name evidence="1" type="ORF">GCM10010218_59730</name>
</gene>
<dbReference type="Proteomes" id="UP000638313">
    <property type="component" value="Unassembled WGS sequence"/>
</dbReference>
<dbReference type="Gene3D" id="3.90.1150.10">
    <property type="entry name" value="Aspartate Aminotransferase, domain 1"/>
    <property type="match status" value="1"/>
</dbReference>
<dbReference type="InterPro" id="IPR015422">
    <property type="entry name" value="PyrdxlP-dep_Trfase_small"/>
</dbReference>
<evidence type="ECO:0000313" key="1">
    <source>
        <dbReference type="EMBL" id="GHF70530.1"/>
    </source>
</evidence>
<sequence>MPGIHVTDLPAAARPSWYALPLRYEPAELGGLPIGRFLDAVHAEDATEVDVPGFTCPLYAHPLFRIPGALLPGYADGHHLPADGFPAAEYMHATTLKLSVWHRQGDVHLADAYTTAIAKVATHAKGLT</sequence>